<dbReference type="Proteomes" id="UP000532311">
    <property type="component" value="Unassembled WGS sequence"/>
</dbReference>
<protein>
    <submittedName>
        <fullName evidence="1">Uncharacterized protein</fullName>
    </submittedName>
</protein>
<dbReference type="AlphaFoldDB" id="A0A8H6CZ33"/>
<gene>
    <name evidence="1" type="ORF">FGLOB1_12648</name>
</gene>
<evidence type="ECO:0000313" key="2">
    <source>
        <dbReference type="Proteomes" id="UP000532311"/>
    </source>
</evidence>
<sequence>MHTQAQTDAINLPMLLDGGDANYGIKCVYKEPSKAELDQGRTVASSLAVINWRSRLKFGGLITQDSYTSFYARARVVNCNIVSSLTHVAEGMASGDKEPRPGDGSVLTELLFSSYAIYAPFVAACITSSRQYYCAISSP</sequence>
<keyword evidence="2" id="KW-1185">Reference proteome</keyword>
<dbReference type="EMBL" id="JAAQPF010000716">
    <property type="protein sequence ID" value="KAF5697618.1"/>
    <property type="molecule type" value="Genomic_DNA"/>
</dbReference>
<accession>A0A8H6CZ33</accession>
<evidence type="ECO:0000313" key="1">
    <source>
        <dbReference type="EMBL" id="KAF5697618.1"/>
    </source>
</evidence>
<name>A0A8H6CZ33_9HYPO</name>
<comment type="caution">
    <text evidence="1">The sequence shown here is derived from an EMBL/GenBank/DDBJ whole genome shotgun (WGS) entry which is preliminary data.</text>
</comment>
<reference evidence="1 2" key="1">
    <citation type="submission" date="2020-05" db="EMBL/GenBank/DDBJ databases">
        <title>Identification and distribution of gene clusters putatively required for synthesis of sphingolipid metabolism inhibitors in phylogenetically diverse species of the filamentous fungus Fusarium.</title>
        <authorList>
            <person name="Kim H.-S."/>
            <person name="Busman M."/>
            <person name="Brown D.W."/>
            <person name="Divon H."/>
            <person name="Uhlig S."/>
            <person name="Proctor R.H."/>
        </authorList>
    </citation>
    <scope>NUCLEOTIDE SEQUENCE [LARGE SCALE GENOMIC DNA]</scope>
    <source>
        <strain evidence="1 2">NRRL 26131</strain>
    </source>
</reference>
<organism evidence="1 2">
    <name type="scientific">Fusarium globosum</name>
    <dbReference type="NCBI Taxonomy" id="78864"/>
    <lineage>
        <taxon>Eukaryota</taxon>
        <taxon>Fungi</taxon>
        <taxon>Dikarya</taxon>
        <taxon>Ascomycota</taxon>
        <taxon>Pezizomycotina</taxon>
        <taxon>Sordariomycetes</taxon>
        <taxon>Hypocreomycetidae</taxon>
        <taxon>Hypocreales</taxon>
        <taxon>Nectriaceae</taxon>
        <taxon>Fusarium</taxon>
        <taxon>Fusarium fujikuroi species complex</taxon>
    </lineage>
</organism>
<proteinExistence type="predicted"/>